<dbReference type="AlphaFoldDB" id="A0AB34L4D7"/>
<reference evidence="6 7" key="1">
    <citation type="journal article" date="2020" name="Microbiol. Resour. Announc.">
        <title>Draft Genome Sequence of a Cladosporium Species Isolated from the Mesophotic Ascidian Didemnum maculosum.</title>
        <authorList>
            <person name="Gioti A."/>
            <person name="Siaperas R."/>
            <person name="Nikolaivits E."/>
            <person name="Le Goff G."/>
            <person name="Ouazzani J."/>
            <person name="Kotoulas G."/>
            <person name="Topakas E."/>
        </authorList>
    </citation>
    <scope>NUCLEOTIDE SEQUENCE [LARGE SCALE GENOMIC DNA]</scope>
    <source>
        <strain evidence="6 7">TM138-S3</strain>
    </source>
</reference>
<evidence type="ECO:0000256" key="1">
    <source>
        <dbReference type="ARBA" id="ARBA00022723"/>
    </source>
</evidence>
<evidence type="ECO:0000256" key="3">
    <source>
        <dbReference type="ARBA" id="ARBA00022833"/>
    </source>
</evidence>
<protein>
    <recommendedName>
        <fullName evidence="5">MYND-type domain-containing protein</fullName>
    </recommendedName>
</protein>
<feature type="domain" description="MYND-type" evidence="5">
    <location>
        <begin position="11"/>
        <end position="57"/>
    </location>
</feature>
<sequence>MAHQDTLSNTCSVCGEAASARCIACFDVKYPNKISASTFYCSKDCQTKGWPSHKKDCQAVQARKKLFRAGELLQEAFFATRAEAFDLKDAKVEKFSDGTLHIFDAPKLASSPTIGPISDKFGFDTKTKQAILSWNAGNDVFHSMILELGRKAFKGYVAKVEEVTVRVFDAKVSMYRHFGSEPDGTFVTTHHVLCLTLKDQSTWAVDLAGAQHGQYHPVLSFDDYSRDYVAKILQRQLYGEDSERPEKPVCSRHGLDGYDKAVDLA</sequence>
<keyword evidence="2 4" id="KW-0863">Zinc-finger</keyword>
<dbReference type="GeneID" id="96001460"/>
<dbReference type="InterPro" id="IPR002893">
    <property type="entry name" value="Znf_MYND"/>
</dbReference>
<keyword evidence="7" id="KW-1185">Reference proteome</keyword>
<dbReference type="RefSeq" id="XP_069234167.1">
    <property type="nucleotide sequence ID" value="XM_069368622.1"/>
</dbReference>
<proteinExistence type="predicted"/>
<dbReference type="Gene3D" id="6.10.140.2220">
    <property type="match status" value="1"/>
</dbReference>
<name>A0AB34L4D7_9PEZI</name>
<dbReference type="GO" id="GO:0008270">
    <property type="term" value="F:zinc ion binding"/>
    <property type="evidence" value="ECO:0007669"/>
    <property type="project" value="UniProtKB-KW"/>
</dbReference>
<evidence type="ECO:0000313" key="6">
    <source>
        <dbReference type="EMBL" id="KAL1591062.1"/>
    </source>
</evidence>
<evidence type="ECO:0000256" key="2">
    <source>
        <dbReference type="ARBA" id="ARBA00022771"/>
    </source>
</evidence>
<dbReference type="PROSITE" id="PS50865">
    <property type="entry name" value="ZF_MYND_2"/>
    <property type="match status" value="1"/>
</dbReference>
<gene>
    <name evidence="6" type="ORF">WHR41_00016</name>
</gene>
<organism evidence="6 7">
    <name type="scientific">Cladosporium halotolerans</name>
    <dbReference type="NCBI Taxonomy" id="1052096"/>
    <lineage>
        <taxon>Eukaryota</taxon>
        <taxon>Fungi</taxon>
        <taxon>Dikarya</taxon>
        <taxon>Ascomycota</taxon>
        <taxon>Pezizomycotina</taxon>
        <taxon>Dothideomycetes</taxon>
        <taxon>Dothideomycetidae</taxon>
        <taxon>Cladosporiales</taxon>
        <taxon>Cladosporiaceae</taxon>
        <taxon>Cladosporium</taxon>
    </lineage>
</organism>
<evidence type="ECO:0000259" key="5">
    <source>
        <dbReference type="PROSITE" id="PS50865"/>
    </source>
</evidence>
<dbReference type="EMBL" id="JAAQHG020000001">
    <property type="protein sequence ID" value="KAL1591062.1"/>
    <property type="molecule type" value="Genomic_DNA"/>
</dbReference>
<dbReference type="Pfam" id="PF01753">
    <property type="entry name" value="zf-MYND"/>
    <property type="match status" value="1"/>
</dbReference>
<comment type="caution">
    <text evidence="6">The sequence shown here is derived from an EMBL/GenBank/DDBJ whole genome shotgun (WGS) entry which is preliminary data.</text>
</comment>
<evidence type="ECO:0000256" key="4">
    <source>
        <dbReference type="PROSITE-ProRule" id="PRU00134"/>
    </source>
</evidence>
<dbReference type="SUPFAM" id="SSF144232">
    <property type="entry name" value="HIT/MYND zinc finger-like"/>
    <property type="match status" value="1"/>
</dbReference>
<keyword evidence="3" id="KW-0862">Zinc</keyword>
<evidence type="ECO:0000313" key="7">
    <source>
        <dbReference type="Proteomes" id="UP000803884"/>
    </source>
</evidence>
<keyword evidence="1" id="KW-0479">Metal-binding</keyword>
<dbReference type="Proteomes" id="UP000803884">
    <property type="component" value="Unassembled WGS sequence"/>
</dbReference>
<accession>A0AB34L4D7</accession>